<dbReference type="AlphaFoldDB" id="X1LGN6"/>
<reference evidence="1" key="1">
    <citation type="journal article" date="2014" name="Front. Microbiol.">
        <title>High frequency of phylogenetically diverse reductive dehalogenase-homologous genes in deep subseafloor sedimentary metagenomes.</title>
        <authorList>
            <person name="Kawai M."/>
            <person name="Futagami T."/>
            <person name="Toyoda A."/>
            <person name="Takaki Y."/>
            <person name="Nishi S."/>
            <person name="Hori S."/>
            <person name="Arai W."/>
            <person name="Tsubouchi T."/>
            <person name="Morono Y."/>
            <person name="Uchiyama I."/>
            <person name="Ito T."/>
            <person name="Fujiyama A."/>
            <person name="Inagaki F."/>
            <person name="Takami H."/>
        </authorList>
    </citation>
    <scope>NUCLEOTIDE SEQUENCE</scope>
    <source>
        <strain evidence="1">Expedition CK06-06</strain>
    </source>
</reference>
<evidence type="ECO:0008006" key="2">
    <source>
        <dbReference type="Google" id="ProtNLM"/>
    </source>
</evidence>
<name>X1LGN6_9ZZZZ</name>
<proteinExistence type="predicted"/>
<accession>X1LGN6</accession>
<feature type="non-terminal residue" evidence="1">
    <location>
        <position position="1"/>
    </location>
</feature>
<sequence>RDITNLQTGTNRYDLRTYNQWAYNLKSNTEYYFRGVVQNGKGTGTGDWVKFTTLEE</sequence>
<gene>
    <name evidence="1" type="ORF">S06H3_36543</name>
</gene>
<dbReference type="EMBL" id="BARV01022145">
    <property type="protein sequence ID" value="GAI18497.1"/>
    <property type="molecule type" value="Genomic_DNA"/>
</dbReference>
<protein>
    <recommendedName>
        <fullName evidence="2">Fibronectin type-III domain-containing protein</fullName>
    </recommendedName>
</protein>
<organism evidence="1">
    <name type="scientific">marine sediment metagenome</name>
    <dbReference type="NCBI Taxonomy" id="412755"/>
    <lineage>
        <taxon>unclassified sequences</taxon>
        <taxon>metagenomes</taxon>
        <taxon>ecological metagenomes</taxon>
    </lineage>
</organism>
<evidence type="ECO:0000313" key="1">
    <source>
        <dbReference type="EMBL" id="GAI18497.1"/>
    </source>
</evidence>
<comment type="caution">
    <text evidence="1">The sequence shown here is derived from an EMBL/GenBank/DDBJ whole genome shotgun (WGS) entry which is preliminary data.</text>
</comment>